<dbReference type="InterPro" id="IPR027417">
    <property type="entry name" value="P-loop_NTPase"/>
</dbReference>
<dbReference type="EMBL" id="LAZR01010017">
    <property type="protein sequence ID" value="KKM69269.1"/>
    <property type="molecule type" value="Genomic_DNA"/>
</dbReference>
<accession>A0A0F9JHF6</accession>
<dbReference type="Gene3D" id="3.40.50.300">
    <property type="entry name" value="P-loop containing nucleotide triphosphate hydrolases"/>
    <property type="match status" value="1"/>
</dbReference>
<dbReference type="AlphaFoldDB" id="A0A0F9JHF6"/>
<dbReference type="SUPFAM" id="SSF52540">
    <property type="entry name" value="P-loop containing nucleoside triphosphate hydrolases"/>
    <property type="match status" value="1"/>
</dbReference>
<organism evidence="1">
    <name type="scientific">marine sediment metagenome</name>
    <dbReference type="NCBI Taxonomy" id="412755"/>
    <lineage>
        <taxon>unclassified sequences</taxon>
        <taxon>metagenomes</taxon>
        <taxon>ecological metagenomes</taxon>
    </lineage>
</organism>
<comment type="caution">
    <text evidence="1">The sequence shown here is derived from an EMBL/GenBank/DDBJ whole genome shotgun (WGS) entry which is preliminary data.</text>
</comment>
<proteinExistence type="predicted"/>
<gene>
    <name evidence="1" type="ORF">LCGC14_1452460</name>
</gene>
<sequence>MASQEGLYARAHKQILDIIPSLKGETLTREQWQKLLNVSPYDTKHKDHRDAINRVLWNLSTANQKKVIVKNGSGFKVVDDSLVPINFLSGGGSIFDLLLPFGIHQYCFLYRKNIMIVFGSKDAGKTALLLNIAKLNMRKHRVMYFSSEMVADELAGRMMKYDGLELTDWNIEAYERSYDFNEVIDPDALNIVDFLELGGDESEYYKGVSLVRRIYDKLENGVAIIACQKNKDADFPKGGSGLLEKARIAVSLDPGEVKLTVAKNWADDVTISPRGKAWTYKLVGGINIVNPQESLKEE</sequence>
<protein>
    <submittedName>
        <fullName evidence="1">Uncharacterized protein</fullName>
    </submittedName>
</protein>
<name>A0A0F9JHF6_9ZZZZ</name>
<evidence type="ECO:0000313" key="1">
    <source>
        <dbReference type="EMBL" id="KKM69269.1"/>
    </source>
</evidence>
<reference evidence="1" key="1">
    <citation type="journal article" date="2015" name="Nature">
        <title>Complex archaea that bridge the gap between prokaryotes and eukaryotes.</title>
        <authorList>
            <person name="Spang A."/>
            <person name="Saw J.H."/>
            <person name="Jorgensen S.L."/>
            <person name="Zaremba-Niedzwiedzka K."/>
            <person name="Martijn J."/>
            <person name="Lind A.E."/>
            <person name="van Eijk R."/>
            <person name="Schleper C."/>
            <person name="Guy L."/>
            <person name="Ettema T.J."/>
        </authorList>
    </citation>
    <scope>NUCLEOTIDE SEQUENCE</scope>
</reference>